<dbReference type="AlphaFoldDB" id="A0A423PQS9"/>
<dbReference type="EMBL" id="AYKG01000024">
    <property type="protein sequence ID" value="ROO27943.1"/>
    <property type="molecule type" value="Genomic_DNA"/>
</dbReference>
<keyword evidence="4" id="KW-1185">Reference proteome</keyword>
<feature type="compositionally biased region" description="Polar residues" evidence="1">
    <location>
        <begin position="115"/>
        <end position="133"/>
    </location>
</feature>
<name>A0A423PQS9_9GAMM</name>
<gene>
    <name evidence="3" type="ORF">SAJA_08855</name>
</gene>
<accession>A0A423PQS9</accession>
<protein>
    <recommendedName>
        <fullName evidence="2">DUF7282 domain-containing protein</fullName>
    </recommendedName>
</protein>
<proteinExistence type="predicted"/>
<reference evidence="3 4" key="1">
    <citation type="submission" date="2013-10" db="EMBL/GenBank/DDBJ databases">
        <title>Salinisphaera japonica YTM-1 Genome Sequencing.</title>
        <authorList>
            <person name="Lai Q."/>
            <person name="Li C."/>
            <person name="Shao Z."/>
        </authorList>
    </citation>
    <scope>NUCLEOTIDE SEQUENCE [LARGE SCALE GENOMIC DNA]</scope>
    <source>
        <strain evidence="3 4">YTM-1</strain>
    </source>
</reference>
<feature type="region of interest" description="Disordered" evidence="1">
    <location>
        <begin position="91"/>
        <end position="133"/>
    </location>
</feature>
<feature type="domain" description="DUF7282" evidence="2">
    <location>
        <begin position="1"/>
        <end position="92"/>
    </location>
</feature>
<organism evidence="3 4">
    <name type="scientific">Salinisphaera japonica YTM-1</name>
    <dbReference type="NCBI Taxonomy" id="1209778"/>
    <lineage>
        <taxon>Bacteria</taxon>
        <taxon>Pseudomonadati</taxon>
        <taxon>Pseudomonadota</taxon>
        <taxon>Gammaproteobacteria</taxon>
        <taxon>Salinisphaerales</taxon>
        <taxon>Salinisphaeraceae</taxon>
        <taxon>Salinisphaera</taxon>
    </lineage>
</organism>
<dbReference type="Pfam" id="PF23951">
    <property type="entry name" value="DUF7282"/>
    <property type="match status" value="1"/>
</dbReference>
<comment type="caution">
    <text evidence="3">The sequence shown here is derived from an EMBL/GenBank/DDBJ whole genome shotgun (WGS) entry which is preliminary data.</text>
</comment>
<dbReference type="InterPro" id="IPR055706">
    <property type="entry name" value="Slg1/2_DUF7282"/>
</dbReference>
<evidence type="ECO:0000313" key="3">
    <source>
        <dbReference type="EMBL" id="ROO27943.1"/>
    </source>
</evidence>
<evidence type="ECO:0000259" key="2">
    <source>
        <dbReference type="Pfam" id="PF23951"/>
    </source>
</evidence>
<dbReference type="InParanoid" id="A0A423PQS9"/>
<sequence>MTSQSVADNKLLVRSADLPESGWIVIHYRNKNGEISGDPIGALRLQAGHYENITIGLNAPVKAGDTLVAMLHTNGPGDDETYGETADHAVMKKPSGKAARARFKITRPADEQKQDTTTSSGHIGNTEQGQSMH</sequence>
<dbReference type="Proteomes" id="UP000285310">
    <property type="component" value="Unassembled WGS sequence"/>
</dbReference>
<evidence type="ECO:0000256" key="1">
    <source>
        <dbReference type="SAM" id="MobiDB-lite"/>
    </source>
</evidence>
<evidence type="ECO:0000313" key="4">
    <source>
        <dbReference type="Proteomes" id="UP000285310"/>
    </source>
</evidence>